<feature type="signal peptide" evidence="2">
    <location>
        <begin position="1"/>
        <end position="16"/>
    </location>
</feature>
<dbReference type="InterPro" id="IPR000595">
    <property type="entry name" value="cNMP-bd_dom"/>
</dbReference>
<dbReference type="PROSITE" id="PS50042">
    <property type="entry name" value="CNMP_BINDING_3"/>
    <property type="match status" value="1"/>
</dbReference>
<protein>
    <recommendedName>
        <fullName evidence="3">Cyclic nucleotide-binding domain-containing protein</fullName>
    </recommendedName>
</protein>
<dbReference type="SUPFAM" id="SSF51206">
    <property type="entry name" value="cAMP-binding domain-like"/>
    <property type="match status" value="1"/>
</dbReference>
<dbReference type="SMART" id="SM00367">
    <property type="entry name" value="LRR_CC"/>
    <property type="match status" value="7"/>
</dbReference>
<organism evidence="4 5">
    <name type="scientific">Geranomyces variabilis</name>
    <dbReference type="NCBI Taxonomy" id="109894"/>
    <lineage>
        <taxon>Eukaryota</taxon>
        <taxon>Fungi</taxon>
        <taxon>Fungi incertae sedis</taxon>
        <taxon>Chytridiomycota</taxon>
        <taxon>Chytridiomycota incertae sedis</taxon>
        <taxon>Chytridiomycetes</taxon>
        <taxon>Spizellomycetales</taxon>
        <taxon>Powellomycetaceae</taxon>
        <taxon>Geranomyces</taxon>
    </lineage>
</organism>
<dbReference type="EMBL" id="JADGJQ010000045">
    <property type="protein sequence ID" value="KAJ3176056.1"/>
    <property type="molecule type" value="Genomic_DNA"/>
</dbReference>
<reference evidence="4" key="1">
    <citation type="submission" date="2020-05" db="EMBL/GenBank/DDBJ databases">
        <title>Phylogenomic resolution of chytrid fungi.</title>
        <authorList>
            <person name="Stajich J.E."/>
            <person name="Amses K."/>
            <person name="Simmons R."/>
            <person name="Seto K."/>
            <person name="Myers J."/>
            <person name="Bonds A."/>
            <person name="Quandt C.A."/>
            <person name="Barry K."/>
            <person name="Liu P."/>
            <person name="Grigoriev I."/>
            <person name="Longcore J.E."/>
            <person name="James T.Y."/>
        </authorList>
    </citation>
    <scope>NUCLEOTIDE SEQUENCE</scope>
    <source>
        <strain evidence="4">JEL0379</strain>
    </source>
</reference>
<dbReference type="Gene3D" id="3.80.10.10">
    <property type="entry name" value="Ribonuclease Inhibitor"/>
    <property type="match status" value="2"/>
</dbReference>
<sequence length="855" mass="92675">MSNYVLSVLSFISVAAAPPAPSPKLASSPAPLSPTPSTLTPTISEANFCILPRIDQLSVLPPDLQHILRNLPFFRPIGDRTAPRIAGLDDFLADISNVMHIRHYSPGDVVIQEGERARAMFFLIKGMLESPIQTGCFGDVLFSVRRTATVTARTKCALAVLTSEDLSSKITRYPQIAEILRARANERYEQLKKEMEKVGRRMEPLSGESPVAMPATKEPSHGCLRELSASRAALRRKSEEGGPVRTTSSPELQPAQAWASPDDFTTSPLGLGEDIAPPPPSSAAVFSGSESVEDFFSSPASQASSFAARYGDRRRASVAVWSDDRLMQFAQIATEKSPDVPMPREKHPPLKKSSSFTRAKTHKPHQRVHMYSVAESRGYGVLGRDLMARVFRYLDFRHRMRVRASSMHILRLLLDPRTGLTTEVDLSPWHKRIDDKILSDVVCFCGQTVRNLSLRNCWTVTDKGLASIAHYAGRGLETLCLASVWDVTDGGIGSMARMCQQLRNIDLSNCRKLSDAGVLGVLDACPALEIISTSYCKILSDGVLAHPRWRTVRRLNLQRCTGIRDKGFGAWVATTSEASPAAAAAAAAGVVSEAVMTDAFAVAASEDAEVPTKPSRTTDAEWHLMDVDGDEDGSQDPDDFGSTQSAGNESVFGSPTAIVPRAPLKTTAPVAAPAPPAGFDLEELILSDCSFLTDVTVAAVAASCHKLQYLSLSFCCALTETFADELCRGCPQLRALDMSFCGTAVTDANLLVLARGLPRLERLSIRGCVQVTEQGIGYLARYAQNLKMLNVSQCRSISDDAVRSTGRGWRLLTCQGLVEVDEEGFRKGAYEYDEGGSAGASAKVGRKERARASTT</sequence>
<dbReference type="InterPro" id="IPR057207">
    <property type="entry name" value="FBXL15_LRR"/>
</dbReference>
<dbReference type="Pfam" id="PF25372">
    <property type="entry name" value="DUF7885"/>
    <property type="match status" value="1"/>
</dbReference>
<feature type="region of interest" description="Disordered" evidence="1">
    <location>
        <begin position="626"/>
        <end position="652"/>
    </location>
</feature>
<dbReference type="InterPro" id="IPR014710">
    <property type="entry name" value="RmlC-like_jellyroll"/>
</dbReference>
<proteinExistence type="predicted"/>
<dbReference type="AlphaFoldDB" id="A0AAD5TH27"/>
<dbReference type="SMART" id="SM00100">
    <property type="entry name" value="cNMP"/>
    <property type="match status" value="1"/>
</dbReference>
<evidence type="ECO:0000313" key="5">
    <source>
        <dbReference type="Proteomes" id="UP001212152"/>
    </source>
</evidence>
<evidence type="ECO:0000256" key="2">
    <source>
        <dbReference type="SAM" id="SignalP"/>
    </source>
</evidence>
<feature type="compositionally biased region" description="Polar residues" evidence="1">
    <location>
        <begin position="642"/>
        <end position="652"/>
    </location>
</feature>
<accession>A0AAD5TH27</accession>
<dbReference type="InterPro" id="IPR018488">
    <property type="entry name" value="cNMP-bd_CS"/>
</dbReference>
<comment type="caution">
    <text evidence="4">The sequence shown here is derived from an EMBL/GenBank/DDBJ whole genome shotgun (WGS) entry which is preliminary data.</text>
</comment>
<dbReference type="GO" id="GO:0019005">
    <property type="term" value="C:SCF ubiquitin ligase complex"/>
    <property type="evidence" value="ECO:0007669"/>
    <property type="project" value="TreeGrafter"/>
</dbReference>
<keyword evidence="2" id="KW-0732">Signal</keyword>
<evidence type="ECO:0000256" key="1">
    <source>
        <dbReference type="SAM" id="MobiDB-lite"/>
    </source>
</evidence>
<evidence type="ECO:0000313" key="4">
    <source>
        <dbReference type="EMBL" id="KAJ3176056.1"/>
    </source>
</evidence>
<dbReference type="InterPro" id="IPR018490">
    <property type="entry name" value="cNMP-bd_dom_sf"/>
</dbReference>
<dbReference type="Gene3D" id="2.60.120.10">
    <property type="entry name" value="Jelly Rolls"/>
    <property type="match status" value="1"/>
</dbReference>
<feature type="compositionally biased region" description="Acidic residues" evidence="1">
    <location>
        <begin position="627"/>
        <end position="639"/>
    </location>
</feature>
<dbReference type="PANTHER" id="PTHR13318:SF190">
    <property type="entry name" value="PARTNER OF PAIRED, ISOFORM B"/>
    <property type="match status" value="1"/>
</dbReference>
<keyword evidence="5" id="KW-1185">Reference proteome</keyword>
<feature type="chain" id="PRO_5042024970" description="Cyclic nucleotide-binding domain-containing protein" evidence="2">
    <location>
        <begin position="17"/>
        <end position="855"/>
    </location>
</feature>
<feature type="compositionally biased region" description="Basic and acidic residues" evidence="1">
    <location>
        <begin position="845"/>
        <end position="855"/>
    </location>
</feature>
<feature type="region of interest" description="Disordered" evidence="1">
    <location>
        <begin position="195"/>
        <end position="286"/>
    </location>
</feature>
<name>A0AAD5TH27_9FUNG</name>
<gene>
    <name evidence="4" type="ORF">HDU87_005573</name>
</gene>
<dbReference type="InterPro" id="IPR032675">
    <property type="entry name" value="LRR_dom_sf"/>
</dbReference>
<dbReference type="CDD" id="cd00038">
    <property type="entry name" value="CAP_ED"/>
    <property type="match status" value="1"/>
</dbReference>
<feature type="compositionally biased region" description="Basic and acidic residues" evidence="1">
    <location>
        <begin position="338"/>
        <end position="348"/>
    </location>
</feature>
<dbReference type="PANTHER" id="PTHR13318">
    <property type="entry name" value="PARTNER OF PAIRED, ISOFORM B-RELATED"/>
    <property type="match status" value="1"/>
</dbReference>
<dbReference type="Proteomes" id="UP001212152">
    <property type="component" value="Unassembled WGS sequence"/>
</dbReference>
<evidence type="ECO:0000259" key="3">
    <source>
        <dbReference type="PROSITE" id="PS50042"/>
    </source>
</evidence>
<dbReference type="PROSITE" id="PS00888">
    <property type="entry name" value="CNMP_BINDING_1"/>
    <property type="match status" value="1"/>
</dbReference>
<feature type="region of interest" description="Disordered" evidence="1">
    <location>
        <begin position="830"/>
        <end position="855"/>
    </location>
</feature>
<feature type="region of interest" description="Disordered" evidence="1">
    <location>
        <begin position="338"/>
        <end position="361"/>
    </location>
</feature>
<feature type="domain" description="Cyclic nucleotide-binding" evidence="3">
    <location>
        <begin position="92"/>
        <end position="129"/>
    </location>
</feature>
<dbReference type="Pfam" id="PF00027">
    <property type="entry name" value="cNMP_binding"/>
    <property type="match status" value="1"/>
</dbReference>
<dbReference type="InterPro" id="IPR006553">
    <property type="entry name" value="Leu-rich_rpt_Cys-con_subtyp"/>
</dbReference>
<dbReference type="SUPFAM" id="SSF52047">
    <property type="entry name" value="RNI-like"/>
    <property type="match status" value="2"/>
</dbReference>
<dbReference type="GO" id="GO:0031146">
    <property type="term" value="P:SCF-dependent proteasomal ubiquitin-dependent protein catabolic process"/>
    <property type="evidence" value="ECO:0007669"/>
    <property type="project" value="TreeGrafter"/>
</dbReference>